<comment type="caution">
    <text evidence="3">The sequence shown here is derived from an EMBL/GenBank/DDBJ whole genome shotgun (WGS) entry which is preliminary data.</text>
</comment>
<keyword evidence="2" id="KW-0732">Signal</keyword>
<feature type="region of interest" description="Disordered" evidence="1">
    <location>
        <begin position="22"/>
        <end position="68"/>
    </location>
</feature>
<feature type="compositionally biased region" description="Low complexity" evidence="1">
    <location>
        <begin position="129"/>
        <end position="145"/>
    </location>
</feature>
<feature type="compositionally biased region" description="Polar residues" evidence="1">
    <location>
        <begin position="165"/>
        <end position="182"/>
    </location>
</feature>
<dbReference type="AlphaFoldDB" id="A0ABD2PFJ8"/>
<gene>
    <name evidence="3" type="ORF">HHI36_022841</name>
</gene>
<feature type="compositionally biased region" description="Polar residues" evidence="1">
    <location>
        <begin position="146"/>
        <end position="157"/>
    </location>
</feature>
<dbReference type="Proteomes" id="UP001516400">
    <property type="component" value="Unassembled WGS sequence"/>
</dbReference>
<feature type="region of interest" description="Disordered" evidence="1">
    <location>
        <begin position="102"/>
        <end position="157"/>
    </location>
</feature>
<organism evidence="3 4">
    <name type="scientific">Cryptolaemus montrouzieri</name>
    <dbReference type="NCBI Taxonomy" id="559131"/>
    <lineage>
        <taxon>Eukaryota</taxon>
        <taxon>Metazoa</taxon>
        <taxon>Ecdysozoa</taxon>
        <taxon>Arthropoda</taxon>
        <taxon>Hexapoda</taxon>
        <taxon>Insecta</taxon>
        <taxon>Pterygota</taxon>
        <taxon>Neoptera</taxon>
        <taxon>Endopterygota</taxon>
        <taxon>Coleoptera</taxon>
        <taxon>Polyphaga</taxon>
        <taxon>Cucujiformia</taxon>
        <taxon>Coccinelloidea</taxon>
        <taxon>Coccinellidae</taxon>
        <taxon>Scymninae</taxon>
        <taxon>Scymnini</taxon>
        <taxon>Cryptolaemus</taxon>
    </lineage>
</organism>
<feature type="region of interest" description="Disordered" evidence="1">
    <location>
        <begin position="188"/>
        <end position="208"/>
    </location>
</feature>
<feature type="region of interest" description="Disordered" evidence="1">
    <location>
        <begin position="163"/>
        <end position="182"/>
    </location>
</feature>
<feature type="signal peptide" evidence="2">
    <location>
        <begin position="1"/>
        <end position="16"/>
    </location>
</feature>
<evidence type="ECO:0000256" key="2">
    <source>
        <dbReference type="SAM" id="SignalP"/>
    </source>
</evidence>
<reference evidence="3 4" key="1">
    <citation type="journal article" date="2021" name="BMC Biol.">
        <title>Horizontally acquired antibacterial genes associated with adaptive radiation of ladybird beetles.</title>
        <authorList>
            <person name="Li H.S."/>
            <person name="Tang X.F."/>
            <person name="Huang Y.H."/>
            <person name="Xu Z.Y."/>
            <person name="Chen M.L."/>
            <person name="Du X.Y."/>
            <person name="Qiu B.Y."/>
            <person name="Chen P.T."/>
            <person name="Zhang W."/>
            <person name="Slipinski A."/>
            <person name="Escalona H.E."/>
            <person name="Waterhouse R.M."/>
            <person name="Zwick A."/>
            <person name="Pang H."/>
        </authorList>
    </citation>
    <scope>NUCLEOTIDE SEQUENCE [LARGE SCALE GENOMIC DNA]</scope>
    <source>
        <strain evidence="3">SYSU2018</strain>
    </source>
</reference>
<feature type="compositionally biased region" description="Low complexity" evidence="1">
    <location>
        <begin position="107"/>
        <end position="119"/>
    </location>
</feature>
<feature type="chain" id="PRO_5044743335" evidence="2">
    <location>
        <begin position="17"/>
        <end position="227"/>
    </location>
</feature>
<dbReference type="EMBL" id="JABFTP020000186">
    <property type="protein sequence ID" value="KAL3289416.1"/>
    <property type="molecule type" value="Genomic_DNA"/>
</dbReference>
<evidence type="ECO:0000313" key="4">
    <source>
        <dbReference type="Proteomes" id="UP001516400"/>
    </source>
</evidence>
<feature type="compositionally biased region" description="Low complexity" evidence="1">
    <location>
        <begin position="38"/>
        <end position="50"/>
    </location>
</feature>
<evidence type="ECO:0000313" key="3">
    <source>
        <dbReference type="EMBL" id="KAL3289416.1"/>
    </source>
</evidence>
<name>A0ABD2PFJ8_9CUCU</name>
<sequence>MNFFVVLSSIVMVAYAQRPSYASSGPIGRPGLANRFKSNTTSSSTNTTVSFENRLGENGSTPKIPVDARGDLDLVNTLNSWDRDHQPFWFINADHIEKARNTTRVPGSSGQNQGGQNSQLENRNQLDTQGNSGSFSGSGNDFQNNRNQVQSTDQNESIGTHYVATYNNGGLPSRAPTGSNNADLFFGGSSQGGSQPTQRIPFAEPTSKHHRHFEAVPTRPHWYYPRI</sequence>
<keyword evidence="4" id="KW-1185">Reference proteome</keyword>
<proteinExistence type="predicted"/>
<accession>A0ABD2PFJ8</accession>
<protein>
    <submittedName>
        <fullName evidence="3">Uncharacterized protein</fullName>
    </submittedName>
</protein>
<evidence type="ECO:0000256" key="1">
    <source>
        <dbReference type="SAM" id="MobiDB-lite"/>
    </source>
</evidence>